<reference evidence="1" key="1">
    <citation type="submission" date="2021-04" db="EMBL/GenBank/DDBJ databases">
        <authorList>
            <consortium name="Wellcome Sanger Institute Data Sharing"/>
        </authorList>
    </citation>
    <scope>NUCLEOTIDE SEQUENCE [LARGE SCALE GENOMIC DNA]</scope>
</reference>
<evidence type="ECO:0000313" key="2">
    <source>
        <dbReference type="Proteomes" id="UP000472264"/>
    </source>
</evidence>
<dbReference type="Proteomes" id="UP000472264">
    <property type="component" value="Chromosome 14"/>
</dbReference>
<reference evidence="1" key="3">
    <citation type="submission" date="2025-09" db="UniProtKB">
        <authorList>
            <consortium name="Ensembl"/>
        </authorList>
    </citation>
    <scope>IDENTIFICATION</scope>
</reference>
<reference evidence="1" key="2">
    <citation type="submission" date="2025-08" db="UniProtKB">
        <authorList>
            <consortium name="Ensembl"/>
        </authorList>
    </citation>
    <scope>IDENTIFICATION</scope>
</reference>
<protein>
    <submittedName>
        <fullName evidence="1">Uncharacterized protein</fullName>
    </submittedName>
</protein>
<organism evidence="1 2">
    <name type="scientific">Echeneis naucrates</name>
    <name type="common">Live sharksucker</name>
    <dbReference type="NCBI Taxonomy" id="173247"/>
    <lineage>
        <taxon>Eukaryota</taxon>
        <taxon>Metazoa</taxon>
        <taxon>Chordata</taxon>
        <taxon>Craniata</taxon>
        <taxon>Vertebrata</taxon>
        <taxon>Euteleostomi</taxon>
        <taxon>Actinopterygii</taxon>
        <taxon>Neopterygii</taxon>
        <taxon>Teleostei</taxon>
        <taxon>Neoteleostei</taxon>
        <taxon>Acanthomorphata</taxon>
        <taxon>Carangaria</taxon>
        <taxon>Carangiformes</taxon>
        <taxon>Echeneidae</taxon>
        <taxon>Echeneis</taxon>
    </lineage>
</organism>
<dbReference type="Ensembl" id="ENSENLT00000016295.1">
    <property type="protein sequence ID" value="ENSENLP00000015694.1"/>
    <property type="gene ID" value="ENSENLG00000007294.1"/>
</dbReference>
<proteinExistence type="predicted"/>
<name>A0A665U994_ECHNA</name>
<dbReference type="AlphaFoldDB" id="A0A665U994"/>
<accession>A0A665U994</accession>
<dbReference type="InParanoid" id="A0A665U994"/>
<keyword evidence="2" id="KW-1185">Reference proteome</keyword>
<sequence length="98" mass="10454">MCHHGPRVHHGVVRHHGAHVRGQEGGPQVPWPVGAGECRDVLRQGRHAEDLVEDAAALVPVTEWVPAWGAVQSERNVPLSHDCCGSVVEEGGCCAGCR</sequence>
<evidence type="ECO:0000313" key="1">
    <source>
        <dbReference type="Ensembl" id="ENSENLP00000015694.1"/>
    </source>
</evidence>